<dbReference type="OrthoDB" id="9812068at2"/>
<evidence type="ECO:0000313" key="7">
    <source>
        <dbReference type="Proteomes" id="UP000484164"/>
    </source>
</evidence>
<evidence type="ECO:0000313" key="6">
    <source>
        <dbReference type="EMBL" id="KAB2815741.1"/>
    </source>
</evidence>
<dbReference type="CDD" id="cd07560">
    <property type="entry name" value="Peptidase_S41_CPP"/>
    <property type="match status" value="1"/>
</dbReference>
<comment type="similarity">
    <text evidence="1">Belongs to the peptidase S41A family.</text>
</comment>
<dbReference type="InterPro" id="IPR001478">
    <property type="entry name" value="PDZ"/>
</dbReference>
<dbReference type="Gene3D" id="3.90.226.10">
    <property type="entry name" value="2-enoyl-CoA Hydratase, Chain A, domain 1"/>
    <property type="match status" value="1"/>
</dbReference>
<dbReference type="PANTHER" id="PTHR32060">
    <property type="entry name" value="TAIL-SPECIFIC PROTEASE"/>
    <property type="match status" value="1"/>
</dbReference>
<accession>A0A6L3ZD03</accession>
<dbReference type="Pfam" id="PF03572">
    <property type="entry name" value="Peptidase_S41"/>
    <property type="match status" value="1"/>
</dbReference>
<gene>
    <name evidence="6" type="ORF">F8C82_08560</name>
</gene>
<dbReference type="InterPro" id="IPR029045">
    <property type="entry name" value="ClpP/crotonase-like_dom_sf"/>
</dbReference>
<dbReference type="Pfam" id="PF11818">
    <property type="entry name" value="DUF3340"/>
    <property type="match status" value="1"/>
</dbReference>
<dbReference type="GO" id="GO:0007165">
    <property type="term" value="P:signal transduction"/>
    <property type="evidence" value="ECO:0007669"/>
    <property type="project" value="TreeGrafter"/>
</dbReference>
<dbReference type="InterPro" id="IPR040573">
    <property type="entry name" value="TSP_N"/>
</dbReference>
<dbReference type="Gene3D" id="2.30.42.10">
    <property type="match status" value="1"/>
</dbReference>
<protein>
    <recommendedName>
        <fullName evidence="5">PDZ domain-containing protein</fullName>
    </recommendedName>
</protein>
<feature type="domain" description="PDZ" evidence="5">
    <location>
        <begin position="259"/>
        <end position="332"/>
    </location>
</feature>
<dbReference type="GO" id="GO:0008236">
    <property type="term" value="F:serine-type peptidase activity"/>
    <property type="evidence" value="ECO:0007669"/>
    <property type="project" value="UniProtKB-KW"/>
</dbReference>
<evidence type="ECO:0000256" key="2">
    <source>
        <dbReference type="ARBA" id="ARBA00022670"/>
    </source>
</evidence>
<dbReference type="InterPro" id="IPR004447">
    <property type="entry name" value="Peptidase_S41A"/>
</dbReference>
<dbReference type="InterPro" id="IPR005151">
    <property type="entry name" value="Tail-specific_protease"/>
</dbReference>
<dbReference type="InterPro" id="IPR036034">
    <property type="entry name" value="PDZ_sf"/>
</dbReference>
<comment type="caution">
    <text evidence="6">The sequence shown here is derived from an EMBL/GenBank/DDBJ whole genome shotgun (WGS) entry which is preliminary data.</text>
</comment>
<sequence>MSCSKTRTLISCPPVILSNMNAPYSTTRTLFPFLLVFSFFTTIVKGQDVANCHIADDIIVAAQTSHYAPRDIDSNFSELVYEEFISSINSGQQFFTSSDLEKLEVYKYTAGLGGEKTCDFISLSIDTYKSRFSALAQLLDETSKSPISFSGNDVYRTFDKEELTNQNWKSYWKSYFKMNVLFAIIGARDSTDLERTPSAEEIDKWKYQVGQNMICRFENTINSYGAIDQYITDKFLKSVAHAFDPHTTLYSMADFKQFATQLSKNTMTYGIEVYRNEAGEIEIYNILPGSPAWNSNDINTGDIIIGTGAKGVKPTDFTCMSTADVQALIETSDSGEATFHLRKKSGDEVHVTLRQSIVEVQSNIIQSYLLEGERKLGYLYLPSFYEGEGNSGCATDVGKALIQLKREGVEGLILDLRDNGGGSMEEAIRLSGIFINYGALSILSTSVLDQLETLKDMDRGVLFDKPMVILVNEYSASASELFAAAMQDRNRAIIVGNSTFGKSTAQRILPLTIRNENGNTVETDPYVIKITFASFYRVTGQTHQGEGVQPDIALPSQYSGTRFNESSYPSALSFEPVTKKTYYFPADPLPIEALKELSTRRIQNDSDWTQYIAVLSEEQEEKKDKSVPLNYEAFYQSYMDTTDREEFFIHLSENLPYSVAPARYTMRFTSVNEDENERNIRSISNDPWIAETYQILNDYLLLNTN</sequence>
<keyword evidence="7" id="KW-1185">Reference proteome</keyword>
<keyword evidence="4" id="KW-0720">Serine protease</keyword>
<organism evidence="6 7">
    <name type="scientific">Phaeocystidibacter marisrubri</name>
    <dbReference type="NCBI Taxonomy" id="1577780"/>
    <lineage>
        <taxon>Bacteria</taxon>
        <taxon>Pseudomonadati</taxon>
        <taxon>Bacteroidota</taxon>
        <taxon>Flavobacteriia</taxon>
        <taxon>Flavobacteriales</taxon>
        <taxon>Phaeocystidibacteraceae</taxon>
        <taxon>Phaeocystidibacter</taxon>
    </lineage>
</organism>
<dbReference type="EMBL" id="WBVQ01000002">
    <property type="protein sequence ID" value="KAB2815741.1"/>
    <property type="molecule type" value="Genomic_DNA"/>
</dbReference>
<dbReference type="GO" id="GO:0004175">
    <property type="term" value="F:endopeptidase activity"/>
    <property type="evidence" value="ECO:0007669"/>
    <property type="project" value="TreeGrafter"/>
</dbReference>
<keyword evidence="3" id="KW-0378">Hydrolase</keyword>
<reference evidence="6 7" key="1">
    <citation type="submission" date="2019-10" db="EMBL/GenBank/DDBJ databases">
        <title>Genome sequence of Phaeocystidibacter marisrubri JCM30614 (type strain).</title>
        <authorList>
            <person name="Bowman J.P."/>
        </authorList>
    </citation>
    <scope>NUCLEOTIDE SEQUENCE [LARGE SCALE GENOMIC DNA]</scope>
    <source>
        <strain evidence="6 7">JCM 30614</strain>
    </source>
</reference>
<proteinExistence type="inferred from homology"/>
<dbReference type="Proteomes" id="UP000484164">
    <property type="component" value="Unassembled WGS sequence"/>
</dbReference>
<dbReference type="GO" id="GO:0030288">
    <property type="term" value="C:outer membrane-bounded periplasmic space"/>
    <property type="evidence" value="ECO:0007669"/>
    <property type="project" value="TreeGrafter"/>
</dbReference>
<evidence type="ECO:0000259" key="5">
    <source>
        <dbReference type="PROSITE" id="PS50106"/>
    </source>
</evidence>
<dbReference type="PROSITE" id="PS50106">
    <property type="entry name" value="PDZ"/>
    <property type="match status" value="1"/>
</dbReference>
<dbReference type="GO" id="GO:0006508">
    <property type="term" value="P:proteolysis"/>
    <property type="evidence" value="ECO:0007669"/>
    <property type="project" value="UniProtKB-KW"/>
</dbReference>
<evidence type="ECO:0000256" key="4">
    <source>
        <dbReference type="ARBA" id="ARBA00022825"/>
    </source>
</evidence>
<dbReference type="AlphaFoldDB" id="A0A6L3ZD03"/>
<evidence type="ECO:0000256" key="3">
    <source>
        <dbReference type="ARBA" id="ARBA00022801"/>
    </source>
</evidence>
<dbReference type="SMART" id="SM00245">
    <property type="entry name" value="TSPc"/>
    <property type="match status" value="1"/>
</dbReference>
<dbReference type="SUPFAM" id="SSF52096">
    <property type="entry name" value="ClpP/crotonase"/>
    <property type="match status" value="1"/>
</dbReference>
<evidence type="ECO:0000256" key="1">
    <source>
        <dbReference type="ARBA" id="ARBA00009179"/>
    </source>
</evidence>
<dbReference type="Pfam" id="PF17804">
    <property type="entry name" value="TSP_NTD"/>
    <property type="match status" value="1"/>
</dbReference>
<dbReference type="SUPFAM" id="SSF50156">
    <property type="entry name" value="PDZ domain-like"/>
    <property type="match status" value="1"/>
</dbReference>
<keyword evidence="2" id="KW-0645">Protease</keyword>
<name>A0A6L3ZD03_9FLAO</name>
<dbReference type="InterPro" id="IPR020992">
    <property type="entry name" value="Tail_Prtase_C"/>
</dbReference>
<dbReference type="PANTHER" id="PTHR32060:SF22">
    <property type="entry name" value="CARBOXYL-TERMINAL-PROCESSING PEPTIDASE 3, CHLOROPLASTIC"/>
    <property type="match status" value="1"/>
</dbReference>